<dbReference type="RefSeq" id="XP_033388327.1">
    <property type="nucleotide sequence ID" value="XM_033527255.1"/>
</dbReference>
<dbReference type="Pfam" id="PF01494">
    <property type="entry name" value="FAD_binding_3"/>
    <property type="match status" value="1"/>
</dbReference>
<proteinExistence type="predicted"/>
<evidence type="ECO:0000313" key="7">
    <source>
        <dbReference type="Proteomes" id="UP000799778"/>
    </source>
</evidence>
<dbReference type="GO" id="GO:0071949">
    <property type="term" value="F:FAD binding"/>
    <property type="evidence" value="ECO:0007669"/>
    <property type="project" value="InterPro"/>
</dbReference>
<dbReference type="Proteomes" id="UP000799778">
    <property type="component" value="Unassembled WGS sequence"/>
</dbReference>
<evidence type="ECO:0000256" key="3">
    <source>
        <dbReference type="ARBA" id="ARBA00022827"/>
    </source>
</evidence>
<dbReference type="PANTHER" id="PTHR43004:SF19">
    <property type="entry name" value="BINDING MONOOXYGENASE, PUTATIVE (JCVI)-RELATED"/>
    <property type="match status" value="1"/>
</dbReference>
<keyword evidence="3" id="KW-0274">FAD</keyword>
<organism evidence="6 7">
    <name type="scientific">Aaosphaeria arxii CBS 175.79</name>
    <dbReference type="NCBI Taxonomy" id="1450172"/>
    <lineage>
        <taxon>Eukaryota</taxon>
        <taxon>Fungi</taxon>
        <taxon>Dikarya</taxon>
        <taxon>Ascomycota</taxon>
        <taxon>Pezizomycotina</taxon>
        <taxon>Dothideomycetes</taxon>
        <taxon>Pleosporomycetidae</taxon>
        <taxon>Pleosporales</taxon>
        <taxon>Pleosporales incertae sedis</taxon>
        <taxon>Aaosphaeria</taxon>
    </lineage>
</organism>
<protein>
    <recommendedName>
        <fullName evidence="5">FAD-binding domain-containing protein</fullName>
    </recommendedName>
</protein>
<keyword evidence="4" id="KW-0560">Oxidoreductase</keyword>
<dbReference type="InterPro" id="IPR002938">
    <property type="entry name" value="FAD-bd"/>
</dbReference>
<keyword evidence="2" id="KW-0285">Flavoprotein</keyword>
<dbReference type="Gene3D" id="3.50.50.60">
    <property type="entry name" value="FAD/NAD(P)-binding domain"/>
    <property type="match status" value="1"/>
</dbReference>
<evidence type="ECO:0000259" key="5">
    <source>
        <dbReference type="Pfam" id="PF01494"/>
    </source>
</evidence>
<dbReference type="InterPro" id="IPR050641">
    <property type="entry name" value="RIFMO-like"/>
</dbReference>
<gene>
    <name evidence="6" type="ORF">BU24DRAFT_419586</name>
</gene>
<accession>A0A6A5Y3E7</accession>
<comment type="cofactor">
    <cofactor evidence="1">
        <name>FAD</name>
        <dbReference type="ChEBI" id="CHEBI:57692"/>
    </cofactor>
</comment>
<dbReference type="EMBL" id="ML978067">
    <property type="protein sequence ID" value="KAF2019988.1"/>
    <property type="molecule type" value="Genomic_DNA"/>
</dbReference>
<evidence type="ECO:0000256" key="1">
    <source>
        <dbReference type="ARBA" id="ARBA00001974"/>
    </source>
</evidence>
<name>A0A6A5Y3E7_9PLEO</name>
<dbReference type="AlphaFoldDB" id="A0A6A5Y3E7"/>
<dbReference type="InterPro" id="IPR036188">
    <property type="entry name" value="FAD/NAD-bd_sf"/>
</dbReference>
<dbReference type="SUPFAM" id="SSF51905">
    <property type="entry name" value="FAD/NAD(P)-binding domain"/>
    <property type="match status" value="1"/>
</dbReference>
<dbReference type="Gene3D" id="3.40.30.120">
    <property type="match status" value="1"/>
</dbReference>
<dbReference type="GeneID" id="54284652"/>
<dbReference type="OrthoDB" id="10016252at2759"/>
<dbReference type="GO" id="GO:0016709">
    <property type="term" value="F:oxidoreductase activity, acting on paired donors, with incorporation or reduction of molecular oxygen, NAD(P)H as one donor, and incorporation of one atom of oxygen"/>
    <property type="evidence" value="ECO:0007669"/>
    <property type="project" value="UniProtKB-ARBA"/>
</dbReference>
<dbReference type="PANTHER" id="PTHR43004">
    <property type="entry name" value="TRK SYSTEM POTASSIUM UPTAKE PROTEIN"/>
    <property type="match status" value="1"/>
</dbReference>
<feature type="domain" description="FAD-binding" evidence="5">
    <location>
        <begin position="24"/>
        <end position="373"/>
    </location>
</feature>
<dbReference type="Gene3D" id="3.30.9.10">
    <property type="entry name" value="D-Amino Acid Oxidase, subunit A, domain 2"/>
    <property type="match status" value="1"/>
</dbReference>
<reference evidence="6" key="1">
    <citation type="journal article" date="2020" name="Stud. Mycol.">
        <title>101 Dothideomycetes genomes: a test case for predicting lifestyles and emergence of pathogens.</title>
        <authorList>
            <person name="Haridas S."/>
            <person name="Albert R."/>
            <person name="Binder M."/>
            <person name="Bloem J."/>
            <person name="Labutti K."/>
            <person name="Salamov A."/>
            <person name="Andreopoulos B."/>
            <person name="Baker S."/>
            <person name="Barry K."/>
            <person name="Bills G."/>
            <person name="Bluhm B."/>
            <person name="Cannon C."/>
            <person name="Castanera R."/>
            <person name="Culley D."/>
            <person name="Daum C."/>
            <person name="Ezra D."/>
            <person name="Gonzalez J."/>
            <person name="Henrissat B."/>
            <person name="Kuo A."/>
            <person name="Liang C."/>
            <person name="Lipzen A."/>
            <person name="Lutzoni F."/>
            <person name="Magnuson J."/>
            <person name="Mondo S."/>
            <person name="Nolan M."/>
            <person name="Ohm R."/>
            <person name="Pangilinan J."/>
            <person name="Park H.-J."/>
            <person name="Ramirez L."/>
            <person name="Alfaro M."/>
            <person name="Sun H."/>
            <person name="Tritt A."/>
            <person name="Yoshinaga Y."/>
            <person name="Zwiers L.-H."/>
            <person name="Turgeon B."/>
            <person name="Goodwin S."/>
            <person name="Spatafora J."/>
            <person name="Crous P."/>
            <person name="Grigoriev I."/>
        </authorList>
    </citation>
    <scope>NUCLEOTIDE SEQUENCE</scope>
    <source>
        <strain evidence="6">CBS 175.79</strain>
    </source>
</reference>
<sequence>MPGKTSQWNSNEIVGDEKLVDVVDLAIVGAGPTGLLSAILARQLGLTVCILDAKEGTIQHGGADALNPRTQQYLEIAGNFEKGEHEHESILDDLLKKGIKCNTSSTFANGQVASRQSEWWNCLTHTFYSSLVMIGQPYIERLFLSRLDTPVHFSEPALSISNKSSSAGVTINTHKRTVNAKYCIAADGARSLIRNELGIEWEGTKPNMVWTVIDCWIETTYPIAKEIVSLELDGQCRMAWIPRERGMQRFYLLMDGDTDQDNVLAMIRKHMAPHPVDITHVEWLSKFEIKERVASSFVHPSPQGPFILAGDSGHVHSVNGGQGLNTGLADAFNLIWRLSLLVKNPDLPNASKDALLGSYELERRATAKEVVDVAAQLVRSTVTEARTYVDLIHKNSGFITGMGVKYTGLDSPLVIQSQRSIFEAGYRCPDLWLQTPGAYGASRLYEKIVYGRFTLLIIGDSPASRNITSGNILTTFQLRPLSRKKEDNDEEFFGCALVKEGESYAVLVRPDTYIAQVGEVEELTAYMDGLLPGVRE</sequence>
<evidence type="ECO:0000256" key="2">
    <source>
        <dbReference type="ARBA" id="ARBA00022630"/>
    </source>
</evidence>
<evidence type="ECO:0000313" key="6">
    <source>
        <dbReference type="EMBL" id="KAF2019988.1"/>
    </source>
</evidence>
<keyword evidence="7" id="KW-1185">Reference proteome</keyword>
<dbReference type="SUPFAM" id="SSF54373">
    <property type="entry name" value="FAD-linked reductases, C-terminal domain"/>
    <property type="match status" value="1"/>
</dbReference>
<dbReference type="PRINTS" id="PR00420">
    <property type="entry name" value="RNGMNOXGNASE"/>
</dbReference>
<evidence type="ECO:0000256" key="4">
    <source>
        <dbReference type="ARBA" id="ARBA00023002"/>
    </source>
</evidence>